<organism evidence="1 2">
    <name type="scientific">Streblomastix strix</name>
    <dbReference type="NCBI Taxonomy" id="222440"/>
    <lineage>
        <taxon>Eukaryota</taxon>
        <taxon>Metamonada</taxon>
        <taxon>Preaxostyla</taxon>
        <taxon>Oxymonadida</taxon>
        <taxon>Streblomastigidae</taxon>
        <taxon>Streblomastix</taxon>
    </lineage>
</organism>
<proteinExistence type="predicted"/>
<reference evidence="1 2" key="1">
    <citation type="submission" date="2019-03" db="EMBL/GenBank/DDBJ databases">
        <title>Single cell metagenomics reveals metabolic interactions within the superorganism composed of flagellate Streblomastix strix and complex community of Bacteroidetes bacteria on its surface.</title>
        <authorList>
            <person name="Treitli S.C."/>
            <person name="Kolisko M."/>
            <person name="Husnik F."/>
            <person name="Keeling P."/>
            <person name="Hampl V."/>
        </authorList>
    </citation>
    <scope>NUCLEOTIDE SEQUENCE [LARGE SCALE GENOMIC DNA]</scope>
    <source>
        <strain evidence="1">ST1C</strain>
    </source>
</reference>
<evidence type="ECO:0000313" key="2">
    <source>
        <dbReference type="Proteomes" id="UP000324800"/>
    </source>
</evidence>
<dbReference type="InterPro" id="IPR052055">
    <property type="entry name" value="Hepadnavirus_pol/RT"/>
</dbReference>
<dbReference type="SUPFAM" id="SSF56672">
    <property type="entry name" value="DNA/RNA polymerases"/>
    <property type="match status" value="1"/>
</dbReference>
<dbReference type="PANTHER" id="PTHR33050">
    <property type="entry name" value="REVERSE TRANSCRIPTASE DOMAIN-CONTAINING PROTEIN"/>
    <property type="match status" value="1"/>
</dbReference>
<sequence length="325" mass="38002">MNKTDQVRDLIRKGDWATSLDLKSAFHNQIVYPTHRPYLAFEVTGKVYQYRAMPYGTQHCPKLHRTSTSNGSNENSERIRYKNIEFRGRSAPPPFEQRNIERINFDKNENFGSFLKNNCPRKMRNRAKTISQLPRINLYLEKDALKDGISKKIRTIFLIKEIFQFNRETSPFNVKYLASIMGKLNFQRAQVREDSLYQKLVGSTKTGALKNKEWKENMILPKKIIYELYRWQGVIVRNQEMTLEMRNLVAVMVPGVSPKGRGVTLELQTGDTLVQHGEWNKEQKRRTSNKKEMEAIYLKQIGYRQIFTELQIKAILIKSDSSTAV</sequence>
<dbReference type="Gene3D" id="3.10.10.10">
    <property type="entry name" value="HIV Type 1 Reverse Transcriptase, subunit A, domain 1"/>
    <property type="match status" value="1"/>
</dbReference>
<dbReference type="PANTHER" id="PTHR33050:SF7">
    <property type="entry name" value="RIBONUCLEASE H"/>
    <property type="match status" value="1"/>
</dbReference>
<evidence type="ECO:0000313" key="1">
    <source>
        <dbReference type="EMBL" id="KAA6379830.1"/>
    </source>
</evidence>
<dbReference type="Proteomes" id="UP000324800">
    <property type="component" value="Unassembled WGS sequence"/>
</dbReference>
<evidence type="ECO:0008006" key="3">
    <source>
        <dbReference type="Google" id="ProtNLM"/>
    </source>
</evidence>
<accession>A0A5J4VBD7</accession>
<protein>
    <recommendedName>
        <fullName evidence="3">Reverse transcriptase domain-containing protein</fullName>
    </recommendedName>
</protein>
<dbReference type="EMBL" id="SNRW01008248">
    <property type="protein sequence ID" value="KAA6379830.1"/>
    <property type="molecule type" value="Genomic_DNA"/>
</dbReference>
<dbReference type="InterPro" id="IPR043128">
    <property type="entry name" value="Rev_trsase/Diguanyl_cyclase"/>
</dbReference>
<dbReference type="InterPro" id="IPR043502">
    <property type="entry name" value="DNA/RNA_pol_sf"/>
</dbReference>
<name>A0A5J4VBD7_9EUKA</name>
<comment type="caution">
    <text evidence="1">The sequence shown here is derived from an EMBL/GenBank/DDBJ whole genome shotgun (WGS) entry which is preliminary data.</text>
</comment>
<gene>
    <name evidence="1" type="ORF">EZS28_024640</name>
</gene>
<dbReference type="AlphaFoldDB" id="A0A5J4VBD7"/>
<dbReference type="Gene3D" id="3.30.70.270">
    <property type="match status" value="1"/>
</dbReference>